<feature type="region of interest" description="Disordered" evidence="1">
    <location>
        <begin position="86"/>
        <end position="118"/>
    </location>
</feature>
<accession>A0ABY7CRE6</accession>
<evidence type="ECO:0000313" key="2">
    <source>
        <dbReference type="EMBL" id="WAQ87234.1"/>
    </source>
</evidence>
<dbReference type="RefSeq" id="XP_053022789.1">
    <property type="nucleotide sequence ID" value="XM_053171535.1"/>
</dbReference>
<dbReference type="GeneID" id="77812430"/>
<gene>
    <name evidence="2" type="ORF">PtA15_8A136</name>
</gene>
<dbReference type="EMBL" id="CP110428">
    <property type="protein sequence ID" value="WAQ87234.1"/>
    <property type="molecule type" value="Genomic_DNA"/>
</dbReference>
<evidence type="ECO:0000313" key="3">
    <source>
        <dbReference type="Proteomes" id="UP001164743"/>
    </source>
</evidence>
<organism evidence="2 3">
    <name type="scientific">Puccinia triticina</name>
    <dbReference type="NCBI Taxonomy" id="208348"/>
    <lineage>
        <taxon>Eukaryota</taxon>
        <taxon>Fungi</taxon>
        <taxon>Dikarya</taxon>
        <taxon>Basidiomycota</taxon>
        <taxon>Pucciniomycotina</taxon>
        <taxon>Pucciniomycetes</taxon>
        <taxon>Pucciniales</taxon>
        <taxon>Pucciniaceae</taxon>
        <taxon>Puccinia</taxon>
    </lineage>
</organism>
<proteinExistence type="predicted"/>
<protein>
    <submittedName>
        <fullName evidence="2">Uncharacterized protein</fullName>
    </submittedName>
</protein>
<name>A0ABY7CRE6_9BASI</name>
<reference evidence="2" key="1">
    <citation type="submission" date="2022-10" db="EMBL/GenBank/DDBJ databases">
        <title>Puccinia triticina Genome sequencing and assembly.</title>
        <authorList>
            <person name="Li C."/>
        </authorList>
    </citation>
    <scope>NUCLEOTIDE SEQUENCE</scope>
    <source>
        <strain evidence="2">Pt15</strain>
    </source>
</reference>
<keyword evidence="3" id="KW-1185">Reference proteome</keyword>
<sequence>MPQPKELVQLMCDANGSSRSQMNYKQTDGPQRLPLELAKQSVTSFISHTPSFSALNHLNWLPLLPSVPKMRQATLTVPSTSFSQSIEVDSNYAEETPPATRKPQAKQQQRPASQAVARTPRFVRTPQVARGGQHNAPPNITPSRIIPENPVHTHHIGQPNPPPNIAPSRIIPDNPVGTHPPPVMSLQAAPRVVRGAPMVIVDPQFQPANFPPGQVPTITSTRVIKSDNNHNQVGI</sequence>
<evidence type="ECO:0000256" key="1">
    <source>
        <dbReference type="SAM" id="MobiDB-lite"/>
    </source>
</evidence>
<dbReference type="Proteomes" id="UP001164743">
    <property type="component" value="Chromosome 8A"/>
</dbReference>